<dbReference type="InterPro" id="IPR004603">
    <property type="entry name" value="DNA_mismatch_endonuc_vsr"/>
</dbReference>
<dbReference type="EMBL" id="SGWX01000001">
    <property type="protein sequence ID" value="RZS62659.1"/>
    <property type="molecule type" value="Genomic_DNA"/>
</dbReference>
<evidence type="ECO:0000256" key="1">
    <source>
        <dbReference type="ARBA" id="ARBA00022722"/>
    </source>
</evidence>
<keyword evidence="3" id="KW-0227">DNA damage</keyword>
<dbReference type="GO" id="GO:0004519">
    <property type="term" value="F:endonuclease activity"/>
    <property type="evidence" value="ECO:0007669"/>
    <property type="project" value="UniProtKB-KW"/>
</dbReference>
<keyword evidence="2 7" id="KW-0255">Endonuclease</keyword>
<dbReference type="InterPro" id="IPR011335">
    <property type="entry name" value="Restrct_endonuc-II-like"/>
</dbReference>
<evidence type="ECO:0000256" key="5">
    <source>
        <dbReference type="ARBA" id="ARBA00023204"/>
    </source>
</evidence>
<dbReference type="Gene3D" id="3.40.960.10">
    <property type="entry name" value="VSR Endonuclease"/>
    <property type="match status" value="1"/>
</dbReference>
<evidence type="ECO:0000256" key="2">
    <source>
        <dbReference type="ARBA" id="ARBA00022759"/>
    </source>
</evidence>
<protein>
    <submittedName>
        <fullName evidence="7">T/G mismatch-specific endonuclease</fullName>
    </submittedName>
</protein>
<gene>
    <name evidence="7" type="ORF">EV386_3003</name>
</gene>
<organism evidence="7 8">
    <name type="scientific">Xylanimonas ulmi</name>
    <dbReference type="NCBI Taxonomy" id="228973"/>
    <lineage>
        <taxon>Bacteria</taxon>
        <taxon>Bacillati</taxon>
        <taxon>Actinomycetota</taxon>
        <taxon>Actinomycetes</taxon>
        <taxon>Micrococcales</taxon>
        <taxon>Promicromonosporaceae</taxon>
        <taxon>Xylanimonas</taxon>
    </lineage>
</organism>
<evidence type="ECO:0000256" key="6">
    <source>
        <dbReference type="ARBA" id="ARBA00029466"/>
    </source>
</evidence>
<comment type="similarity">
    <text evidence="6">Belongs to the Vsr family.</text>
</comment>
<dbReference type="Pfam" id="PF03852">
    <property type="entry name" value="Vsr"/>
    <property type="match status" value="1"/>
</dbReference>
<evidence type="ECO:0000313" key="7">
    <source>
        <dbReference type="EMBL" id="RZS62659.1"/>
    </source>
</evidence>
<dbReference type="Proteomes" id="UP000293852">
    <property type="component" value="Unassembled WGS sequence"/>
</dbReference>
<keyword evidence="5" id="KW-0234">DNA repair</keyword>
<dbReference type="GO" id="GO:0006298">
    <property type="term" value="P:mismatch repair"/>
    <property type="evidence" value="ECO:0007669"/>
    <property type="project" value="InterPro"/>
</dbReference>
<dbReference type="SUPFAM" id="SSF52980">
    <property type="entry name" value="Restriction endonuclease-like"/>
    <property type="match status" value="1"/>
</dbReference>
<evidence type="ECO:0000313" key="8">
    <source>
        <dbReference type="Proteomes" id="UP000293852"/>
    </source>
</evidence>
<dbReference type="CDD" id="cd00221">
    <property type="entry name" value="Vsr"/>
    <property type="match status" value="1"/>
</dbReference>
<dbReference type="AlphaFoldDB" id="A0A4Q7M902"/>
<comment type="caution">
    <text evidence="7">The sequence shown here is derived from an EMBL/GenBank/DDBJ whole genome shotgun (WGS) entry which is preliminary data.</text>
</comment>
<reference evidence="7 8" key="1">
    <citation type="submission" date="2019-02" db="EMBL/GenBank/DDBJ databases">
        <title>Sequencing the genomes of 1000 actinobacteria strains.</title>
        <authorList>
            <person name="Klenk H.-P."/>
        </authorList>
    </citation>
    <scope>NUCLEOTIDE SEQUENCE [LARGE SCALE GENOMIC DNA]</scope>
    <source>
        <strain evidence="7 8">DSM 16932</strain>
    </source>
</reference>
<name>A0A4Q7M902_9MICO</name>
<evidence type="ECO:0000256" key="4">
    <source>
        <dbReference type="ARBA" id="ARBA00022801"/>
    </source>
</evidence>
<keyword evidence="1" id="KW-0540">Nuclease</keyword>
<dbReference type="NCBIfam" id="TIGR00632">
    <property type="entry name" value="vsr"/>
    <property type="match status" value="1"/>
</dbReference>
<proteinExistence type="inferred from homology"/>
<sequence>MRGNRSRDTQPELAVRRALHARGYRYRVDIRPEPTLRRTADLVFTRARVVVLIDGCFWHGCPDHCRIPATHTDYWQAKIAGNMRRDAETTAALEARGWSVVRIWEHEDPQDAADRVEPLLTRDR</sequence>
<keyword evidence="4" id="KW-0378">Hydrolase</keyword>
<dbReference type="GO" id="GO:0016787">
    <property type="term" value="F:hydrolase activity"/>
    <property type="evidence" value="ECO:0007669"/>
    <property type="project" value="UniProtKB-KW"/>
</dbReference>
<accession>A0A4Q7M902</accession>
<evidence type="ECO:0000256" key="3">
    <source>
        <dbReference type="ARBA" id="ARBA00022763"/>
    </source>
</evidence>
<keyword evidence="8" id="KW-1185">Reference proteome</keyword>